<reference evidence="1 2" key="1">
    <citation type="journal article" date="2022" name="DNA Res.">
        <title>Chromosomal-level genome assembly of the orchid tree Bauhinia variegata (Leguminosae; Cercidoideae) supports the allotetraploid origin hypothesis of Bauhinia.</title>
        <authorList>
            <person name="Zhong Y."/>
            <person name="Chen Y."/>
            <person name="Zheng D."/>
            <person name="Pang J."/>
            <person name="Liu Y."/>
            <person name="Luo S."/>
            <person name="Meng S."/>
            <person name="Qian L."/>
            <person name="Wei D."/>
            <person name="Dai S."/>
            <person name="Zhou R."/>
        </authorList>
    </citation>
    <scope>NUCLEOTIDE SEQUENCE [LARGE SCALE GENOMIC DNA]</scope>
    <source>
        <strain evidence="1">BV-YZ2020</strain>
    </source>
</reference>
<name>A0ACB9MIL8_BAUVA</name>
<comment type="caution">
    <text evidence="1">The sequence shown here is derived from an EMBL/GenBank/DDBJ whole genome shotgun (WGS) entry which is preliminary data.</text>
</comment>
<sequence length="69" mass="7469">MDETGGTGNSTQGIGAYNFPGIDGGYVELMNSFIEAARSGTIGEIMEDRDQLVLDPDVNYKVIHDLTRC</sequence>
<accession>A0ACB9MIL8</accession>
<dbReference type="Proteomes" id="UP000828941">
    <property type="component" value="Chromosome 9"/>
</dbReference>
<organism evidence="1 2">
    <name type="scientific">Bauhinia variegata</name>
    <name type="common">Purple orchid tree</name>
    <name type="synonym">Phanera variegata</name>
    <dbReference type="NCBI Taxonomy" id="167791"/>
    <lineage>
        <taxon>Eukaryota</taxon>
        <taxon>Viridiplantae</taxon>
        <taxon>Streptophyta</taxon>
        <taxon>Embryophyta</taxon>
        <taxon>Tracheophyta</taxon>
        <taxon>Spermatophyta</taxon>
        <taxon>Magnoliopsida</taxon>
        <taxon>eudicotyledons</taxon>
        <taxon>Gunneridae</taxon>
        <taxon>Pentapetalae</taxon>
        <taxon>rosids</taxon>
        <taxon>fabids</taxon>
        <taxon>Fabales</taxon>
        <taxon>Fabaceae</taxon>
        <taxon>Cercidoideae</taxon>
        <taxon>Cercideae</taxon>
        <taxon>Bauhiniinae</taxon>
        <taxon>Bauhinia</taxon>
    </lineage>
</organism>
<dbReference type="EMBL" id="CM039434">
    <property type="protein sequence ID" value="KAI4322805.1"/>
    <property type="molecule type" value="Genomic_DNA"/>
</dbReference>
<evidence type="ECO:0000313" key="2">
    <source>
        <dbReference type="Proteomes" id="UP000828941"/>
    </source>
</evidence>
<proteinExistence type="predicted"/>
<gene>
    <name evidence="1" type="ORF">L6164_022465</name>
</gene>
<protein>
    <submittedName>
        <fullName evidence="1">Uncharacterized protein</fullName>
    </submittedName>
</protein>
<evidence type="ECO:0000313" key="1">
    <source>
        <dbReference type="EMBL" id="KAI4322805.1"/>
    </source>
</evidence>
<keyword evidence="2" id="KW-1185">Reference proteome</keyword>